<comment type="caution">
    <text evidence="3">The sequence shown here is derived from an EMBL/GenBank/DDBJ whole genome shotgun (WGS) entry which is preliminary data.</text>
</comment>
<dbReference type="GO" id="GO:0004674">
    <property type="term" value="F:protein serine/threonine kinase activity"/>
    <property type="evidence" value="ECO:0007669"/>
    <property type="project" value="UniProtKB-KW"/>
</dbReference>
<dbReference type="OrthoDB" id="5184679at2"/>
<keyword evidence="3" id="KW-0067">ATP-binding</keyword>
<keyword evidence="4" id="KW-1185">Reference proteome</keyword>
<evidence type="ECO:0000313" key="3">
    <source>
        <dbReference type="EMBL" id="GHI82907.1"/>
    </source>
</evidence>
<dbReference type="SUPFAM" id="SSF55874">
    <property type="entry name" value="ATPase domain of HSP90 chaperone/DNA topoisomerase II/histidine kinase"/>
    <property type="match status" value="1"/>
</dbReference>
<dbReference type="AlphaFoldDB" id="A0A919LD35"/>
<keyword evidence="1" id="KW-0723">Serine/threonine-protein kinase</keyword>
<dbReference type="Pfam" id="PF13581">
    <property type="entry name" value="HATPase_c_2"/>
    <property type="match status" value="1"/>
</dbReference>
<keyword evidence="1" id="KW-0808">Transferase</keyword>
<dbReference type="RefSeq" id="WP_157853277.1">
    <property type="nucleotide sequence ID" value="NZ_BNEE01000003.1"/>
</dbReference>
<dbReference type="InterPro" id="IPR050267">
    <property type="entry name" value="Anti-sigma-factor_SerPK"/>
</dbReference>
<gene>
    <name evidence="3" type="ORF">Sxan_02710</name>
</gene>
<name>A0A919LD35_9ACTN</name>
<evidence type="ECO:0000256" key="1">
    <source>
        <dbReference type="ARBA" id="ARBA00022527"/>
    </source>
</evidence>
<dbReference type="Proteomes" id="UP000600026">
    <property type="component" value="Unassembled WGS sequence"/>
</dbReference>
<accession>A0A919LD35</accession>
<dbReference type="InterPro" id="IPR003594">
    <property type="entry name" value="HATPase_dom"/>
</dbReference>
<keyword evidence="1" id="KW-0418">Kinase</keyword>
<dbReference type="EMBL" id="BNEE01000003">
    <property type="protein sequence ID" value="GHI82907.1"/>
    <property type="molecule type" value="Genomic_DNA"/>
</dbReference>
<sequence length="135" mass="14238">MEEQNAPPVVLPAPAGTGPTCAEVREAAHDALAGIQAPPSLVQDVLTVVTELAANARRHAGGVTAFQINAHPQAVTVEVSDASPHGPQTLPWAPTQPGGFGWRLVNQLADTTDVRFHPDGKTITVTFTNRQPQRL</sequence>
<dbReference type="CDD" id="cd16936">
    <property type="entry name" value="HATPase_RsbW-like"/>
    <property type="match status" value="1"/>
</dbReference>
<protein>
    <submittedName>
        <fullName evidence="3">ATP-binding protein</fullName>
    </submittedName>
</protein>
<organism evidence="3 4">
    <name type="scientific">Streptomyces xanthophaeus</name>
    <dbReference type="NCBI Taxonomy" id="67385"/>
    <lineage>
        <taxon>Bacteria</taxon>
        <taxon>Bacillati</taxon>
        <taxon>Actinomycetota</taxon>
        <taxon>Actinomycetes</taxon>
        <taxon>Kitasatosporales</taxon>
        <taxon>Streptomycetaceae</taxon>
        <taxon>Streptomyces</taxon>
    </lineage>
</organism>
<dbReference type="GO" id="GO:0005524">
    <property type="term" value="F:ATP binding"/>
    <property type="evidence" value="ECO:0007669"/>
    <property type="project" value="UniProtKB-KW"/>
</dbReference>
<evidence type="ECO:0000259" key="2">
    <source>
        <dbReference type="Pfam" id="PF13581"/>
    </source>
</evidence>
<dbReference type="PANTHER" id="PTHR35526:SF3">
    <property type="entry name" value="ANTI-SIGMA-F FACTOR RSBW"/>
    <property type="match status" value="1"/>
</dbReference>
<proteinExistence type="predicted"/>
<dbReference type="PANTHER" id="PTHR35526">
    <property type="entry name" value="ANTI-SIGMA-F FACTOR RSBW-RELATED"/>
    <property type="match status" value="1"/>
</dbReference>
<dbReference type="InterPro" id="IPR036890">
    <property type="entry name" value="HATPase_C_sf"/>
</dbReference>
<feature type="domain" description="Histidine kinase/HSP90-like ATPase" evidence="2">
    <location>
        <begin position="22"/>
        <end position="126"/>
    </location>
</feature>
<reference evidence="3" key="1">
    <citation type="submission" date="2020-09" db="EMBL/GenBank/DDBJ databases">
        <title>Whole genome shotgun sequence of Streptomyces xanthophaeus NBRC 12829.</title>
        <authorList>
            <person name="Komaki H."/>
            <person name="Tamura T."/>
        </authorList>
    </citation>
    <scope>NUCLEOTIDE SEQUENCE</scope>
    <source>
        <strain evidence="3">NBRC 12829</strain>
    </source>
</reference>
<keyword evidence="3" id="KW-0547">Nucleotide-binding</keyword>
<evidence type="ECO:0000313" key="4">
    <source>
        <dbReference type="Proteomes" id="UP000600026"/>
    </source>
</evidence>
<dbReference type="Gene3D" id="3.30.565.10">
    <property type="entry name" value="Histidine kinase-like ATPase, C-terminal domain"/>
    <property type="match status" value="1"/>
</dbReference>